<protein>
    <submittedName>
        <fullName evidence="1">Transcriptional regulator</fullName>
    </submittedName>
</protein>
<evidence type="ECO:0000313" key="2">
    <source>
        <dbReference type="Proteomes" id="UP000479526"/>
    </source>
</evidence>
<accession>A0A7C9N8B0</accession>
<keyword evidence="2" id="KW-1185">Reference proteome</keyword>
<dbReference type="RefSeq" id="WP_161481066.1">
    <property type="nucleotide sequence ID" value="NZ_WXEW01000005.1"/>
</dbReference>
<name>A0A7C9N8B0_9ACTN</name>
<gene>
    <name evidence="1" type="ORF">GT755_19410</name>
</gene>
<dbReference type="EMBL" id="WXEW01000005">
    <property type="protein sequence ID" value="NAS23853.1"/>
    <property type="molecule type" value="Genomic_DNA"/>
</dbReference>
<reference evidence="1 2" key="1">
    <citation type="submission" date="2020-01" db="EMBL/GenBank/DDBJ databases">
        <title>Herbidospora sp. NEAU-GS84 nov., a novel actinomycete isolated from soil.</title>
        <authorList>
            <person name="Han L."/>
        </authorList>
    </citation>
    <scope>NUCLEOTIDE SEQUENCE [LARGE SCALE GENOMIC DNA]</scope>
    <source>
        <strain evidence="1 2">NEAU-GS84</strain>
    </source>
</reference>
<proteinExistence type="predicted"/>
<dbReference type="Proteomes" id="UP000479526">
    <property type="component" value="Unassembled WGS sequence"/>
</dbReference>
<dbReference type="AlphaFoldDB" id="A0A7C9N8B0"/>
<evidence type="ECO:0000313" key="1">
    <source>
        <dbReference type="EMBL" id="NAS23853.1"/>
    </source>
</evidence>
<comment type="caution">
    <text evidence="1">The sequence shown here is derived from an EMBL/GenBank/DDBJ whole genome shotgun (WGS) entry which is preliminary data.</text>
</comment>
<organism evidence="1 2">
    <name type="scientific">Herbidospora solisilvae</name>
    <dbReference type="NCBI Taxonomy" id="2696284"/>
    <lineage>
        <taxon>Bacteria</taxon>
        <taxon>Bacillati</taxon>
        <taxon>Actinomycetota</taxon>
        <taxon>Actinomycetes</taxon>
        <taxon>Streptosporangiales</taxon>
        <taxon>Streptosporangiaceae</taxon>
        <taxon>Herbidospora</taxon>
    </lineage>
</organism>
<sequence>MNSWREVRRHLNTNRHALARRADLLYPDLPRVGSTHLLTRPAWALPEPLDLHEVVLRWTEETPPVPVPDGMTYAEAMTTFDKPKLFENRTCYRLLDVSWPELTFTRGMYFDAVNVGEAIAHEFAAADLAGGPDIAVDLSSRRLVPDPTDLRDRPAHPAISMLTLRHDRETGETTFVLHWRDPALVAHGGGLFQVMPVGVFQPSAESPQAERADFDLWKCVVREYAEEFLGRPEHYGPEFDYETWPLYRRLTDARESGDLRSMVLGIGVDPLTFATDILAVTVIEARTFDAVFGAMTGANAEGHATMGVPFDEESAGRYVTREPMQAAGAAVLELAWGHLRGSRSIFARQILRGQQGYTRG</sequence>